<evidence type="ECO:0000256" key="1">
    <source>
        <dbReference type="SAM" id="MobiDB-lite"/>
    </source>
</evidence>
<sequence>MSEFNTTSIHDLPTDPAGGGSIGGNVSLVTNETNYKIAPVQGQQGQQGSGMSLDQSTISQIVNGLQQASIVGATSLPSRDIPQNTQQIMNDPAIQANYVPPPPENQSDYIKDEDTNYTYREESINSSLDSVYDEIQAPLLLSVLYFIFQLPIMRKLIFQYIPFLCSNDGNYNFNGLLFTSALFGFIYYSLTKTMSHFNKF</sequence>
<evidence type="ECO:0000256" key="2">
    <source>
        <dbReference type="SAM" id="Phobius"/>
    </source>
</evidence>
<protein>
    <submittedName>
        <fullName evidence="3">Uncharacterized protein</fullName>
    </submittedName>
</protein>
<proteinExistence type="predicted"/>
<evidence type="ECO:0000313" key="3">
    <source>
        <dbReference type="EMBL" id="QHT88646.1"/>
    </source>
</evidence>
<accession>A0A6C0I8I7</accession>
<dbReference type="EMBL" id="MN740120">
    <property type="protein sequence ID" value="QHT88646.1"/>
    <property type="molecule type" value="Genomic_DNA"/>
</dbReference>
<keyword evidence="2" id="KW-0472">Membrane</keyword>
<feature type="transmembrane region" description="Helical" evidence="2">
    <location>
        <begin position="139"/>
        <end position="161"/>
    </location>
</feature>
<feature type="transmembrane region" description="Helical" evidence="2">
    <location>
        <begin position="173"/>
        <end position="190"/>
    </location>
</feature>
<dbReference type="AlphaFoldDB" id="A0A6C0I8I7"/>
<organism evidence="3">
    <name type="scientific">viral metagenome</name>
    <dbReference type="NCBI Taxonomy" id="1070528"/>
    <lineage>
        <taxon>unclassified sequences</taxon>
        <taxon>metagenomes</taxon>
        <taxon>organismal metagenomes</taxon>
    </lineage>
</organism>
<keyword evidence="2" id="KW-0812">Transmembrane</keyword>
<reference evidence="3" key="1">
    <citation type="journal article" date="2020" name="Nature">
        <title>Giant virus diversity and host interactions through global metagenomics.</title>
        <authorList>
            <person name="Schulz F."/>
            <person name="Roux S."/>
            <person name="Paez-Espino D."/>
            <person name="Jungbluth S."/>
            <person name="Walsh D.A."/>
            <person name="Denef V.J."/>
            <person name="McMahon K.D."/>
            <person name="Konstantinidis K.T."/>
            <person name="Eloe-Fadrosh E.A."/>
            <person name="Kyrpides N.C."/>
            <person name="Woyke T."/>
        </authorList>
    </citation>
    <scope>NUCLEOTIDE SEQUENCE</scope>
    <source>
        <strain evidence="3">GVMAG-M-3300023184-51</strain>
    </source>
</reference>
<name>A0A6C0I8I7_9ZZZZ</name>
<keyword evidence="2" id="KW-1133">Transmembrane helix</keyword>
<feature type="region of interest" description="Disordered" evidence="1">
    <location>
        <begin position="1"/>
        <end position="25"/>
    </location>
</feature>